<comment type="cofactor">
    <cofactor evidence="1 14">
        <name>heme</name>
        <dbReference type="ChEBI" id="CHEBI:30413"/>
    </cofactor>
</comment>
<dbReference type="Pfam" id="PF00067">
    <property type="entry name" value="p450"/>
    <property type="match status" value="1"/>
</dbReference>
<dbReference type="InterPro" id="IPR050182">
    <property type="entry name" value="Cytochrome_P450_fam2"/>
</dbReference>
<keyword evidence="17" id="KW-1185">Reference proteome</keyword>
<dbReference type="GO" id="GO:0020037">
    <property type="term" value="F:heme binding"/>
    <property type="evidence" value="ECO:0007669"/>
    <property type="project" value="InterPro"/>
</dbReference>
<proteinExistence type="inferred from homology"/>
<dbReference type="GO" id="GO:0005506">
    <property type="term" value="F:iron ion binding"/>
    <property type="evidence" value="ECO:0007669"/>
    <property type="project" value="InterPro"/>
</dbReference>
<keyword evidence="10 15" id="KW-0560">Oxidoreductase</keyword>
<gene>
    <name evidence="16" type="ORF">J437_LFUL016118</name>
</gene>
<evidence type="ECO:0000313" key="17">
    <source>
        <dbReference type="Proteomes" id="UP000792457"/>
    </source>
</evidence>
<dbReference type="Proteomes" id="UP000792457">
    <property type="component" value="Unassembled WGS sequence"/>
</dbReference>
<evidence type="ECO:0000313" key="16">
    <source>
        <dbReference type="EMBL" id="KAG8235786.1"/>
    </source>
</evidence>
<comment type="function">
    <text evidence="2">May be involved in the metabolism of insect hormones and in the breakdown of synthetic insecticides.</text>
</comment>
<dbReference type="AlphaFoldDB" id="A0A8K0KID0"/>
<evidence type="ECO:0000256" key="2">
    <source>
        <dbReference type="ARBA" id="ARBA00003690"/>
    </source>
</evidence>
<evidence type="ECO:0008006" key="18">
    <source>
        <dbReference type="Google" id="ProtNLM"/>
    </source>
</evidence>
<dbReference type="EMBL" id="KZ308950">
    <property type="protein sequence ID" value="KAG8235786.1"/>
    <property type="molecule type" value="Genomic_DNA"/>
</dbReference>
<dbReference type="PRINTS" id="PR00463">
    <property type="entry name" value="EP450I"/>
</dbReference>
<evidence type="ECO:0000256" key="15">
    <source>
        <dbReference type="RuleBase" id="RU000461"/>
    </source>
</evidence>
<comment type="similarity">
    <text evidence="5 15">Belongs to the cytochrome P450 family.</text>
</comment>
<dbReference type="InterPro" id="IPR001128">
    <property type="entry name" value="Cyt_P450"/>
</dbReference>
<keyword evidence="11 14" id="KW-0408">Iron</keyword>
<evidence type="ECO:0000256" key="3">
    <source>
        <dbReference type="ARBA" id="ARBA00004174"/>
    </source>
</evidence>
<dbReference type="Gene3D" id="1.10.630.10">
    <property type="entry name" value="Cytochrome P450"/>
    <property type="match status" value="1"/>
</dbReference>
<evidence type="ECO:0000256" key="8">
    <source>
        <dbReference type="ARBA" id="ARBA00022824"/>
    </source>
</evidence>
<dbReference type="GO" id="GO:0005789">
    <property type="term" value="C:endoplasmic reticulum membrane"/>
    <property type="evidence" value="ECO:0007669"/>
    <property type="project" value="UniProtKB-SubCell"/>
</dbReference>
<evidence type="ECO:0000256" key="6">
    <source>
        <dbReference type="ARBA" id="ARBA00022617"/>
    </source>
</evidence>
<feature type="binding site" description="axial binding residue" evidence="14">
    <location>
        <position position="428"/>
    </location>
    <ligand>
        <name>heme</name>
        <dbReference type="ChEBI" id="CHEBI:30413"/>
    </ligand>
    <ligandPart>
        <name>Fe</name>
        <dbReference type="ChEBI" id="CHEBI:18248"/>
    </ligandPart>
</feature>
<keyword evidence="8" id="KW-0256">Endoplasmic reticulum</keyword>
<reference evidence="16" key="2">
    <citation type="submission" date="2017-10" db="EMBL/GenBank/DDBJ databases">
        <title>Ladona fulva Genome sequencing and assembly.</title>
        <authorList>
            <person name="Murali S."/>
            <person name="Richards S."/>
            <person name="Bandaranaike D."/>
            <person name="Bellair M."/>
            <person name="Blankenburg K."/>
            <person name="Chao H."/>
            <person name="Dinh H."/>
            <person name="Doddapaneni H."/>
            <person name="Dugan-Rocha S."/>
            <person name="Elkadiri S."/>
            <person name="Gnanaolivu R."/>
            <person name="Hernandez B."/>
            <person name="Skinner E."/>
            <person name="Javaid M."/>
            <person name="Lee S."/>
            <person name="Li M."/>
            <person name="Ming W."/>
            <person name="Munidasa M."/>
            <person name="Muniz J."/>
            <person name="Nguyen L."/>
            <person name="Hughes D."/>
            <person name="Osuji N."/>
            <person name="Pu L.-L."/>
            <person name="Puazo M."/>
            <person name="Qu C."/>
            <person name="Quiroz J."/>
            <person name="Raj R."/>
            <person name="Weissenberger G."/>
            <person name="Xin Y."/>
            <person name="Zou X."/>
            <person name="Han Y."/>
            <person name="Worley K."/>
            <person name="Muzny D."/>
            <person name="Gibbs R."/>
        </authorList>
    </citation>
    <scope>NUCLEOTIDE SEQUENCE</scope>
    <source>
        <strain evidence="16">Sampled in the wild</strain>
    </source>
</reference>
<dbReference type="PROSITE" id="PS00086">
    <property type="entry name" value="CYTOCHROME_P450"/>
    <property type="match status" value="1"/>
</dbReference>
<dbReference type="InterPro" id="IPR017972">
    <property type="entry name" value="Cyt_P450_CS"/>
</dbReference>
<organism evidence="16 17">
    <name type="scientific">Ladona fulva</name>
    <name type="common">Scarce chaser dragonfly</name>
    <name type="synonym">Libellula fulva</name>
    <dbReference type="NCBI Taxonomy" id="123851"/>
    <lineage>
        <taxon>Eukaryota</taxon>
        <taxon>Metazoa</taxon>
        <taxon>Ecdysozoa</taxon>
        <taxon>Arthropoda</taxon>
        <taxon>Hexapoda</taxon>
        <taxon>Insecta</taxon>
        <taxon>Pterygota</taxon>
        <taxon>Palaeoptera</taxon>
        <taxon>Odonata</taxon>
        <taxon>Epiprocta</taxon>
        <taxon>Anisoptera</taxon>
        <taxon>Libelluloidea</taxon>
        <taxon>Libellulidae</taxon>
        <taxon>Ladona</taxon>
    </lineage>
</organism>
<evidence type="ECO:0000256" key="9">
    <source>
        <dbReference type="ARBA" id="ARBA00022848"/>
    </source>
</evidence>
<evidence type="ECO:0000256" key="7">
    <source>
        <dbReference type="ARBA" id="ARBA00022723"/>
    </source>
</evidence>
<keyword evidence="13" id="KW-0472">Membrane</keyword>
<keyword evidence="12 15" id="KW-0503">Monooxygenase</keyword>
<evidence type="ECO:0000256" key="5">
    <source>
        <dbReference type="ARBA" id="ARBA00010617"/>
    </source>
</evidence>
<sequence>MQAVNVCYRSRDNKTAGPPRWPIIGNLVEIFNWNPRPHLAMQEMAKKYGEIAGFYIGNKPVILISGLVPIYELSRREDLAGRLTNPYKMFNKKGKLYGITNTSGEMWHEHREFAVNNLNAGLQKLDEIVHIEMKAVFEEMDNIKDERKTFMDTPVQDQLGLAILNVLLQLIFGKRYSLSASTLVKLMQHIKEMLKSSDVCGGMSVILPLEEKILFSPWKFTKIERYYNWFLYFFQEEYDQHKKSLEENNLRGYVDAYISEMMDQSSDQESTFTDQQLITTCFDLLISGTTTTLNVLEFALMYMVLHPEVQLKVQEEIDKVVGKDRLPKLEDRPKLPFTEATLLEIFRKSCVMPLSVPHACLKTDNDVKFREYVIPQNARVILNIYGLHHDTKVWIDPKSFRPERFLNDEGKIAGHHGLIPFGVGLRSCIGESIAHNTLLLLFAGLMQRYTVEVPIGAHYPSEVSAGFFLLSPKKFAVQMIPRN</sequence>
<dbReference type="InterPro" id="IPR036396">
    <property type="entry name" value="Cyt_P450_sf"/>
</dbReference>
<dbReference type="InterPro" id="IPR002401">
    <property type="entry name" value="Cyt_P450_E_grp-I"/>
</dbReference>
<evidence type="ECO:0000256" key="14">
    <source>
        <dbReference type="PIRSR" id="PIRSR602401-1"/>
    </source>
</evidence>
<dbReference type="SUPFAM" id="SSF48264">
    <property type="entry name" value="Cytochrome P450"/>
    <property type="match status" value="1"/>
</dbReference>
<dbReference type="OrthoDB" id="1055148at2759"/>
<dbReference type="FunFam" id="1.10.630.10:FF:000238">
    <property type="entry name" value="Cytochrome P450 2A6"/>
    <property type="match status" value="1"/>
</dbReference>
<evidence type="ECO:0000256" key="11">
    <source>
        <dbReference type="ARBA" id="ARBA00023004"/>
    </source>
</evidence>
<keyword evidence="7 14" id="KW-0479">Metal-binding</keyword>
<dbReference type="GO" id="GO:0004497">
    <property type="term" value="F:monooxygenase activity"/>
    <property type="evidence" value="ECO:0007669"/>
    <property type="project" value="UniProtKB-KW"/>
</dbReference>
<comment type="subcellular location">
    <subcellularLocation>
        <location evidence="4">Endoplasmic reticulum membrane</location>
        <topology evidence="4">Peripheral membrane protein</topology>
    </subcellularLocation>
    <subcellularLocation>
        <location evidence="3">Microsome membrane</location>
        <topology evidence="3">Peripheral membrane protein</topology>
    </subcellularLocation>
</comment>
<comment type="caution">
    <text evidence="16">The sequence shown here is derived from an EMBL/GenBank/DDBJ whole genome shotgun (WGS) entry which is preliminary data.</text>
</comment>
<evidence type="ECO:0000256" key="12">
    <source>
        <dbReference type="ARBA" id="ARBA00023033"/>
    </source>
</evidence>
<dbReference type="GO" id="GO:0016705">
    <property type="term" value="F:oxidoreductase activity, acting on paired donors, with incorporation or reduction of molecular oxygen"/>
    <property type="evidence" value="ECO:0007669"/>
    <property type="project" value="InterPro"/>
</dbReference>
<protein>
    <recommendedName>
        <fullName evidence="18">Cytochrome P450</fullName>
    </recommendedName>
</protein>
<evidence type="ECO:0000256" key="4">
    <source>
        <dbReference type="ARBA" id="ARBA00004406"/>
    </source>
</evidence>
<evidence type="ECO:0000256" key="1">
    <source>
        <dbReference type="ARBA" id="ARBA00001971"/>
    </source>
</evidence>
<keyword evidence="9" id="KW-0492">Microsome</keyword>
<reference evidence="16" key="1">
    <citation type="submission" date="2013-04" db="EMBL/GenBank/DDBJ databases">
        <authorList>
            <person name="Qu J."/>
            <person name="Murali S.C."/>
            <person name="Bandaranaike D."/>
            <person name="Bellair M."/>
            <person name="Blankenburg K."/>
            <person name="Chao H."/>
            <person name="Dinh H."/>
            <person name="Doddapaneni H."/>
            <person name="Downs B."/>
            <person name="Dugan-Rocha S."/>
            <person name="Elkadiri S."/>
            <person name="Gnanaolivu R.D."/>
            <person name="Hernandez B."/>
            <person name="Javaid M."/>
            <person name="Jayaseelan J.C."/>
            <person name="Lee S."/>
            <person name="Li M."/>
            <person name="Ming W."/>
            <person name="Munidasa M."/>
            <person name="Muniz J."/>
            <person name="Nguyen L."/>
            <person name="Ongeri F."/>
            <person name="Osuji N."/>
            <person name="Pu L.-L."/>
            <person name="Puazo M."/>
            <person name="Qu C."/>
            <person name="Quiroz J."/>
            <person name="Raj R."/>
            <person name="Weissenberger G."/>
            <person name="Xin Y."/>
            <person name="Zou X."/>
            <person name="Han Y."/>
            <person name="Richards S."/>
            <person name="Worley K."/>
            <person name="Muzny D."/>
            <person name="Gibbs R."/>
        </authorList>
    </citation>
    <scope>NUCLEOTIDE SEQUENCE</scope>
    <source>
        <strain evidence="16">Sampled in the wild</strain>
    </source>
</reference>
<dbReference type="PRINTS" id="PR00385">
    <property type="entry name" value="P450"/>
</dbReference>
<evidence type="ECO:0000256" key="13">
    <source>
        <dbReference type="ARBA" id="ARBA00023136"/>
    </source>
</evidence>
<dbReference type="PANTHER" id="PTHR24300">
    <property type="entry name" value="CYTOCHROME P450 508A4-RELATED"/>
    <property type="match status" value="1"/>
</dbReference>
<accession>A0A8K0KID0</accession>
<keyword evidence="6 14" id="KW-0349">Heme</keyword>
<name>A0A8K0KID0_LADFU</name>
<evidence type="ECO:0000256" key="10">
    <source>
        <dbReference type="ARBA" id="ARBA00023002"/>
    </source>
</evidence>